<protein>
    <recommendedName>
        <fullName evidence="4">Transposase</fullName>
    </recommendedName>
</protein>
<evidence type="ECO:0000313" key="2">
    <source>
        <dbReference type="EMBL" id="BAR59348.1"/>
    </source>
</evidence>
<sequence length="46" mass="5008">MADRSGHDLRDAVDSGKAGREPGRRPREASKAGLAKAVRWLCDSRT</sequence>
<dbReference type="Proteomes" id="UP000063308">
    <property type="component" value="Chromosome"/>
</dbReference>
<gene>
    <name evidence="2" type="ORF">NK6_6195</name>
</gene>
<name>A0A0E4BSV2_9BRAD</name>
<dbReference type="EMBL" id="AP014685">
    <property type="protein sequence ID" value="BAR59348.1"/>
    <property type="molecule type" value="Genomic_DNA"/>
</dbReference>
<feature type="compositionally biased region" description="Basic and acidic residues" evidence="1">
    <location>
        <begin position="1"/>
        <end position="30"/>
    </location>
</feature>
<evidence type="ECO:0008006" key="4">
    <source>
        <dbReference type="Google" id="ProtNLM"/>
    </source>
</evidence>
<evidence type="ECO:0000313" key="3">
    <source>
        <dbReference type="Proteomes" id="UP000063308"/>
    </source>
</evidence>
<accession>A0A0E4BSV2</accession>
<dbReference type="AlphaFoldDB" id="A0A0E4BSV2"/>
<proteinExistence type="predicted"/>
<reference evidence="2 3" key="1">
    <citation type="submission" date="2014-11" db="EMBL/GenBank/DDBJ databases">
        <title>Symbiosis island explosion on the genome of extra-slow-growing strains of soybean bradyrhizobia with massive insertion sequences.</title>
        <authorList>
            <person name="Iida T."/>
            <person name="Minamisawa K."/>
        </authorList>
    </citation>
    <scope>NUCLEOTIDE SEQUENCE [LARGE SCALE GENOMIC DNA]</scope>
    <source>
        <strain evidence="2 3">NK6</strain>
    </source>
</reference>
<organism evidence="2 3">
    <name type="scientific">Bradyrhizobium diazoefficiens</name>
    <dbReference type="NCBI Taxonomy" id="1355477"/>
    <lineage>
        <taxon>Bacteria</taxon>
        <taxon>Pseudomonadati</taxon>
        <taxon>Pseudomonadota</taxon>
        <taxon>Alphaproteobacteria</taxon>
        <taxon>Hyphomicrobiales</taxon>
        <taxon>Nitrobacteraceae</taxon>
        <taxon>Bradyrhizobium</taxon>
    </lineage>
</organism>
<evidence type="ECO:0000256" key="1">
    <source>
        <dbReference type="SAM" id="MobiDB-lite"/>
    </source>
</evidence>
<feature type="region of interest" description="Disordered" evidence="1">
    <location>
        <begin position="1"/>
        <end position="33"/>
    </location>
</feature>